<evidence type="ECO:0000256" key="1">
    <source>
        <dbReference type="ARBA" id="ARBA00022737"/>
    </source>
</evidence>
<dbReference type="Gene3D" id="1.25.40.10">
    <property type="entry name" value="Tetratricopeptide repeat domain"/>
    <property type="match status" value="4"/>
</dbReference>
<sequence>MNPLRRILAPLLGACIAAGFLAAPAAHAQLDATPQSLNAKATDEMKAGNWEAALKLLTTCVDRFDKNAMTLFGPQFGVTWYRKGYCELKLQRWDEAKKSFEKCYRDYANNASTAESGGNVYNKRSLLYWGQAAQGGEDWEEAIRMYKKFVAERDKARDKFEPGPYFINMAICNLKLNRIPEGIEHFETALKNKVAYRTPEAGIVAAFQALVDAVIEKRDEKALLSFIEANRADIVIEPYDMQPYCSLFLSLAGKAYNAEMEASAFALYQLIPSTKVMQEDIKSRVTRMGDRPGMVDGTRTIRRTSLEKSQDALEAQVKSGDPNEVIQLSATAFLHENKGNVRGAYASYEQLELFYDKSKKRETHLYNLVRTASVIGEVMPTEKYGSRFLRDFPDSKHVPAVRRLMLTSLFYGGQYEKCIEIATEMLPKLKEGTKEHDICLHVLGGSYYYTGQYKDAQPLLDQHVEIYPKSGFEQAALYFQASNLSRLQFWSKSAKLLDGFFEKHPDPSQNIYFPFALYDRANCHYALDEFEAALTKLDRLETEFPNADVIDMAYNLKGNVLQNLNRRDEAETYYIKALELAERRENDIVAGEALNYLVAMLGEKPKKKDDPGRMKDAIPYADKFWKEYGDESPYKAQVAVGQIHAMQSVGRGEEALDRLRDVIADLAGSPGAVGLEEAIGSYTEAFLDAGNTPEQLKELYYNFPGIKASNKAARALLRIALIGVFEEQVKKAGDDEQKRIQAEAGIKVLFTDLKNEFDLSDLSNFILVRVGDFIRETNSPREALPYYDEALKREDKSYRFPALFGRAAVLAGGTAAEKSKAIDDFKRVLKDSEDRADRDRALFRMIATQMDTGKYQEAKDNARKYLDPKDGFNKNKMEVAMLLAEAYDKLGMAEEAMAAYINVMNSYKGAIRISAPAVKRAMELFWARNSESNGVSDKQGAYNLGRIYVDQTRRIVLGDANTQAKASDEEVELWKEVERLVEQYVASPDVKSKEQLAEEAKK</sequence>
<dbReference type="InterPro" id="IPR011990">
    <property type="entry name" value="TPR-like_helical_dom_sf"/>
</dbReference>
<name>A0ABN6H4D0_9BACT</name>
<dbReference type="Pfam" id="PF13174">
    <property type="entry name" value="TPR_6"/>
    <property type="match status" value="3"/>
</dbReference>
<evidence type="ECO:0000313" key="5">
    <source>
        <dbReference type="Proteomes" id="UP001374893"/>
    </source>
</evidence>
<keyword evidence="3" id="KW-0732">Signal</keyword>
<keyword evidence="2" id="KW-0802">TPR repeat</keyword>
<organism evidence="4 5">
    <name type="scientific">Haloferula helveola</name>
    <dbReference type="NCBI Taxonomy" id="490095"/>
    <lineage>
        <taxon>Bacteria</taxon>
        <taxon>Pseudomonadati</taxon>
        <taxon>Verrucomicrobiota</taxon>
        <taxon>Verrucomicrobiia</taxon>
        <taxon>Verrucomicrobiales</taxon>
        <taxon>Verrucomicrobiaceae</taxon>
        <taxon>Haloferula</taxon>
    </lineage>
</organism>
<feature type="signal peptide" evidence="3">
    <location>
        <begin position="1"/>
        <end position="28"/>
    </location>
</feature>
<protein>
    <recommendedName>
        <fullName evidence="6">Tetratricopeptide repeat protein</fullName>
    </recommendedName>
</protein>
<evidence type="ECO:0000313" key="4">
    <source>
        <dbReference type="EMBL" id="BCX47953.1"/>
    </source>
</evidence>
<proteinExistence type="predicted"/>
<accession>A0ABN6H4D0</accession>
<dbReference type="Pfam" id="PF13181">
    <property type="entry name" value="TPR_8"/>
    <property type="match status" value="1"/>
</dbReference>
<feature type="chain" id="PRO_5046850460" description="Tetratricopeptide repeat protein" evidence="3">
    <location>
        <begin position="29"/>
        <end position="1002"/>
    </location>
</feature>
<dbReference type="RefSeq" id="WP_338690451.1">
    <property type="nucleotide sequence ID" value="NZ_AP024702.1"/>
</dbReference>
<evidence type="ECO:0000256" key="2">
    <source>
        <dbReference type="ARBA" id="ARBA00022803"/>
    </source>
</evidence>
<dbReference type="PANTHER" id="PTHR44943">
    <property type="entry name" value="CELLULOSE SYNTHASE OPERON PROTEIN C"/>
    <property type="match status" value="1"/>
</dbReference>
<keyword evidence="1" id="KW-0677">Repeat</keyword>
<evidence type="ECO:0008006" key="6">
    <source>
        <dbReference type="Google" id="ProtNLM"/>
    </source>
</evidence>
<dbReference type="SUPFAM" id="SSF48452">
    <property type="entry name" value="TPR-like"/>
    <property type="match status" value="3"/>
</dbReference>
<keyword evidence="5" id="KW-1185">Reference proteome</keyword>
<dbReference type="Proteomes" id="UP001374893">
    <property type="component" value="Chromosome"/>
</dbReference>
<evidence type="ECO:0000256" key="3">
    <source>
        <dbReference type="SAM" id="SignalP"/>
    </source>
</evidence>
<reference evidence="4 5" key="1">
    <citation type="submission" date="2021-06" db="EMBL/GenBank/DDBJ databases">
        <title>Complete genome of Haloferula helveola possessing various polysaccharide degrading enzymes.</title>
        <authorList>
            <person name="Takami H."/>
            <person name="Huang C."/>
            <person name="Hamasaki K."/>
        </authorList>
    </citation>
    <scope>NUCLEOTIDE SEQUENCE [LARGE SCALE GENOMIC DNA]</scope>
    <source>
        <strain evidence="4 5">CN-1</strain>
    </source>
</reference>
<dbReference type="InterPro" id="IPR019734">
    <property type="entry name" value="TPR_rpt"/>
</dbReference>
<dbReference type="PANTHER" id="PTHR44943:SF4">
    <property type="entry name" value="TPR REPEAT-CONTAINING PROTEIN MJ0798"/>
    <property type="match status" value="1"/>
</dbReference>
<dbReference type="EMBL" id="AP024702">
    <property type="protein sequence ID" value="BCX47953.1"/>
    <property type="molecule type" value="Genomic_DNA"/>
</dbReference>
<dbReference type="InterPro" id="IPR051685">
    <property type="entry name" value="Ycf3/AcsC/BcsC/TPR_MFPF"/>
</dbReference>
<dbReference type="SMART" id="SM00028">
    <property type="entry name" value="TPR"/>
    <property type="match status" value="7"/>
</dbReference>
<gene>
    <name evidence="4" type="ORF">HAHE_18610</name>
</gene>